<accession>X1TKD9</accession>
<keyword evidence="1" id="KW-0472">Membrane</keyword>
<keyword evidence="1" id="KW-1133">Transmembrane helix</keyword>
<evidence type="ECO:0000256" key="1">
    <source>
        <dbReference type="SAM" id="Phobius"/>
    </source>
</evidence>
<sequence>MRRVVKWLTMMFLGLLVLVAILFVLLPAVFASSLA</sequence>
<proteinExistence type="predicted"/>
<keyword evidence="1" id="KW-0812">Transmembrane</keyword>
<evidence type="ECO:0000313" key="2">
    <source>
        <dbReference type="EMBL" id="GAI88025.1"/>
    </source>
</evidence>
<reference evidence="2" key="1">
    <citation type="journal article" date="2014" name="Front. Microbiol.">
        <title>High frequency of phylogenetically diverse reductive dehalogenase-homologous genes in deep subseafloor sedimentary metagenomes.</title>
        <authorList>
            <person name="Kawai M."/>
            <person name="Futagami T."/>
            <person name="Toyoda A."/>
            <person name="Takaki Y."/>
            <person name="Nishi S."/>
            <person name="Hori S."/>
            <person name="Arai W."/>
            <person name="Tsubouchi T."/>
            <person name="Morono Y."/>
            <person name="Uchiyama I."/>
            <person name="Ito T."/>
            <person name="Fujiyama A."/>
            <person name="Inagaki F."/>
            <person name="Takami H."/>
        </authorList>
    </citation>
    <scope>NUCLEOTIDE SEQUENCE</scope>
    <source>
        <strain evidence="2">Expedition CK06-06</strain>
    </source>
</reference>
<name>X1TKD9_9ZZZZ</name>
<protein>
    <submittedName>
        <fullName evidence="2">Uncharacterized protein</fullName>
    </submittedName>
</protein>
<feature type="non-terminal residue" evidence="2">
    <location>
        <position position="35"/>
    </location>
</feature>
<dbReference type="EMBL" id="BARW01023854">
    <property type="protein sequence ID" value="GAI88025.1"/>
    <property type="molecule type" value="Genomic_DNA"/>
</dbReference>
<organism evidence="2">
    <name type="scientific">marine sediment metagenome</name>
    <dbReference type="NCBI Taxonomy" id="412755"/>
    <lineage>
        <taxon>unclassified sequences</taxon>
        <taxon>metagenomes</taxon>
        <taxon>ecological metagenomes</taxon>
    </lineage>
</organism>
<comment type="caution">
    <text evidence="2">The sequence shown here is derived from an EMBL/GenBank/DDBJ whole genome shotgun (WGS) entry which is preliminary data.</text>
</comment>
<gene>
    <name evidence="2" type="ORF">S12H4_39463</name>
</gene>
<feature type="transmembrane region" description="Helical" evidence="1">
    <location>
        <begin position="7"/>
        <end position="30"/>
    </location>
</feature>
<dbReference type="AlphaFoldDB" id="X1TKD9"/>